<dbReference type="InterPro" id="IPR036788">
    <property type="entry name" value="T_IF-3_C_sf"/>
</dbReference>
<dbReference type="GO" id="GO:0016020">
    <property type="term" value="C:membrane"/>
    <property type="evidence" value="ECO:0007669"/>
    <property type="project" value="TreeGrafter"/>
</dbReference>
<dbReference type="Pfam" id="PF05198">
    <property type="entry name" value="IF3_N"/>
    <property type="match status" value="1"/>
</dbReference>
<evidence type="ECO:0000259" key="5">
    <source>
        <dbReference type="Pfam" id="PF00707"/>
    </source>
</evidence>
<dbReference type="SUPFAM" id="SSF54364">
    <property type="entry name" value="Translation initiation factor IF3, N-terminal domain"/>
    <property type="match status" value="1"/>
</dbReference>
<dbReference type="InterPro" id="IPR001288">
    <property type="entry name" value="Translation_initiation_fac_3"/>
</dbReference>
<dbReference type="Proteomes" id="UP000176639">
    <property type="component" value="Unassembled WGS sequence"/>
</dbReference>
<sequence length="170" mass="19236">MTAIAQKPRINNQIRAPKVRLIDAKGENVGIVDLEAALRMAYDQDLDLVEIAPTAVPPVVRIIDVGKLLYQQEKQLKKQKAKQKSSELKVVKIGLSTSDHDALIKIKQIGEFLDEGNKVKVDMFLRGRERANKPFARQKFDAFLQKIQFDHKIEQPTKGMPTGFYIIIGK</sequence>
<evidence type="ECO:0000256" key="2">
    <source>
        <dbReference type="ARBA" id="ARBA00022540"/>
    </source>
</evidence>
<dbReference type="Pfam" id="PF00707">
    <property type="entry name" value="IF3_C"/>
    <property type="match status" value="1"/>
</dbReference>
<protein>
    <recommendedName>
        <fullName evidence="4">Translation initiation factor IF-3</fullName>
    </recommendedName>
</protein>
<dbReference type="AlphaFoldDB" id="A0A1F5AYB4"/>
<evidence type="ECO:0000256" key="4">
    <source>
        <dbReference type="NCBIfam" id="TIGR00168"/>
    </source>
</evidence>
<keyword evidence="2 7" id="KW-0396">Initiation factor</keyword>
<reference evidence="7 8" key="1">
    <citation type="journal article" date="2016" name="Nat. Commun.">
        <title>Thousands of microbial genomes shed light on interconnected biogeochemical processes in an aquifer system.</title>
        <authorList>
            <person name="Anantharaman K."/>
            <person name="Brown C.T."/>
            <person name="Hug L.A."/>
            <person name="Sharon I."/>
            <person name="Castelle C.J."/>
            <person name="Probst A.J."/>
            <person name="Thomas B.C."/>
            <person name="Singh A."/>
            <person name="Wilkins M.J."/>
            <person name="Karaoz U."/>
            <person name="Brodie E.L."/>
            <person name="Williams K.H."/>
            <person name="Hubbard S.S."/>
            <person name="Banfield J.F."/>
        </authorList>
    </citation>
    <scope>NUCLEOTIDE SEQUENCE [LARGE SCALE GENOMIC DNA]</scope>
</reference>
<dbReference type="Gene3D" id="3.30.110.10">
    <property type="entry name" value="Translation initiation factor 3 (IF-3), C-terminal domain"/>
    <property type="match status" value="1"/>
</dbReference>
<dbReference type="GO" id="GO:0003743">
    <property type="term" value="F:translation initiation factor activity"/>
    <property type="evidence" value="ECO:0007669"/>
    <property type="project" value="UniProtKB-UniRule"/>
</dbReference>
<dbReference type="GO" id="GO:0032790">
    <property type="term" value="P:ribosome disassembly"/>
    <property type="evidence" value="ECO:0007669"/>
    <property type="project" value="TreeGrafter"/>
</dbReference>
<dbReference type="InterPro" id="IPR036787">
    <property type="entry name" value="T_IF-3_N_sf"/>
</dbReference>
<dbReference type="PANTHER" id="PTHR10938:SF0">
    <property type="entry name" value="TRANSLATION INITIATION FACTOR IF-3, MITOCHONDRIAL"/>
    <property type="match status" value="1"/>
</dbReference>
<dbReference type="InterPro" id="IPR019814">
    <property type="entry name" value="Translation_initiation_fac_3_N"/>
</dbReference>
<evidence type="ECO:0000259" key="6">
    <source>
        <dbReference type="Pfam" id="PF05198"/>
    </source>
</evidence>
<dbReference type="NCBIfam" id="TIGR00168">
    <property type="entry name" value="infC"/>
    <property type="match status" value="1"/>
</dbReference>
<dbReference type="Gene3D" id="3.10.20.80">
    <property type="entry name" value="Translation initiation factor 3 (IF-3), N-terminal domain"/>
    <property type="match status" value="1"/>
</dbReference>
<dbReference type="SUPFAM" id="SSF55200">
    <property type="entry name" value="Translation initiation factor IF3, C-terminal domain"/>
    <property type="match status" value="1"/>
</dbReference>
<feature type="domain" description="Translation initiation factor 3 N-terminal" evidence="6">
    <location>
        <begin position="10"/>
        <end position="79"/>
    </location>
</feature>
<comment type="caution">
    <text evidence="7">The sequence shown here is derived from an EMBL/GenBank/DDBJ whole genome shotgun (WGS) entry which is preliminary data.</text>
</comment>
<organism evidence="7 8">
    <name type="scientific">Candidatus Azambacteria bacterium RBG_16_47_10</name>
    <dbReference type="NCBI Taxonomy" id="1797292"/>
    <lineage>
        <taxon>Bacteria</taxon>
        <taxon>Candidatus Azamiibacteriota</taxon>
    </lineage>
</organism>
<name>A0A1F5AYB4_9BACT</name>
<dbReference type="PANTHER" id="PTHR10938">
    <property type="entry name" value="TRANSLATION INITIATION FACTOR IF-3"/>
    <property type="match status" value="1"/>
</dbReference>
<dbReference type="InterPro" id="IPR019815">
    <property type="entry name" value="Translation_initiation_fac_3_C"/>
</dbReference>
<dbReference type="EMBL" id="MEYI01000043">
    <property type="protein sequence ID" value="OGD23370.1"/>
    <property type="molecule type" value="Genomic_DNA"/>
</dbReference>
<evidence type="ECO:0000313" key="8">
    <source>
        <dbReference type="Proteomes" id="UP000176639"/>
    </source>
</evidence>
<proteinExistence type="inferred from homology"/>
<dbReference type="GO" id="GO:0005829">
    <property type="term" value="C:cytosol"/>
    <property type="evidence" value="ECO:0007669"/>
    <property type="project" value="TreeGrafter"/>
</dbReference>
<gene>
    <name evidence="7" type="ORF">A2Z10_02210</name>
</gene>
<evidence type="ECO:0000313" key="7">
    <source>
        <dbReference type="EMBL" id="OGD23370.1"/>
    </source>
</evidence>
<evidence type="ECO:0000256" key="1">
    <source>
        <dbReference type="ARBA" id="ARBA00005439"/>
    </source>
</evidence>
<keyword evidence="3" id="KW-0648">Protein biosynthesis</keyword>
<accession>A0A1F5AYB4</accession>
<dbReference type="GO" id="GO:0043022">
    <property type="term" value="F:ribosome binding"/>
    <property type="evidence" value="ECO:0007669"/>
    <property type="project" value="TreeGrafter"/>
</dbReference>
<comment type="similarity">
    <text evidence="1">Belongs to the IF-3 family.</text>
</comment>
<evidence type="ECO:0000256" key="3">
    <source>
        <dbReference type="ARBA" id="ARBA00022917"/>
    </source>
</evidence>
<feature type="domain" description="Translation initiation factor 3 C-terminal" evidence="5">
    <location>
        <begin position="87"/>
        <end position="158"/>
    </location>
</feature>